<dbReference type="SMART" id="SM00116">
    <property type="entry name" value="CBS"/>
    <property type="match status" value="2"/>
</dbReference>
<accession>A0A1M5MZC1</accession>
<organism evidence="3 4">
    <name type="scientific">Winogradskyella jejuensis</name>
    <dbReference type="NCBI Taxonomy" id="1089305"/>
    <lineage>
        <taxon>Bacteria</taxon>
        <taxon>Pseudomonadati</taxon>
        <taxon>Bacteroidota</taxon>
        <taxon>Flavobacteriia</taxon>
        <taxon>Flavobacteriales</taxon>
        <taxon>Flavobacteriaceae</taxon>
        <taxon>Winogradskyella</taxon>
    </lineage>
</organism>
<keyword evidence="4" id="KW-1185">Reference proteome</keyword>
<gene>
    <name evidence="3" type="ORF">SAMN05444148_1042</name>
</gene>
<evidence type="ECO:0000259" key="2">
    <source>
        <dbReference type="PROSITE" id="PS51371"/>
    </source>
</evidence>
<reference evidence="4" key="1">
    <citation type="submission" date="2016-11" db="EMBL/GenBank/DDBJ databases">
        <authorList>
            <person name="Varghese N."/>
            <person name="Submissions S."/>
        </authorList>
    </citation>
    <scope>NUCLEOTIDE SEQUENCE [LARGE SCALE GENOMIC DNA]</scope>
    <source>
        <strain evidence="4">DSM 25330</strain>
    </source>
</reference>
<dbReference type="Pfam" id="PF04107">
    <property type="entry name" value="GCS2"/>
    <property type="match status" value="1"/>
</dbReference>
<dbReference type="Pfam" id="PF00571">
    <property type="entry name" value="CBS"/>
    <property type="match status" value="2"/>
</dbReference>
<dbReference type="STRING" id="1089305.SAMN05444148_1042"/>
<dbReference type="InterPro" id="IPR006336">
    <property type="entry name" value="GCS2"/>
</dbReference>
<dbReference type="InterPro" id="IPR014746">
    <property type="entry name" value="Gln_synth/guanido_kin_cat_dom"/>
</dbReference>
<dbReference type="AlphaFoldDB" id="A0A1M5MZC1"/>
<feature type="domain" description="CBS" evidence="2">
    <location>
        <begin position="507"/>
        <end position="568"/>
    </location>
</feature>
<dbReference type="InterPro" id="IPR046342">
    <property type="entry name" value="CBS_dom_sf"/>
</dbReference>
<dbReference type="Gene3D" id="3.30.590.20">
    <property type="match status" value="1"/>
</dbReference>
<dbReference type="RefSeq" id="WP_073083909.1">
    <property type="nucleotide sequence ID" value="NZ_FQWS01000001.1"/>
</dbReference>
<dbReference type="Proteomes" id="UP000184522">
    <property type="component" value="Unassembled WGS sequence"/>
</dbReference>
<dbReference type="Gene3D" id="3.10.580.10">
    <property type="entry name" value="CBS-domain"/>
    <property type="match status" value="1"/>
</dbReference>
<dbReference type="SUPFAM" id="SSF55931">
    <property type="entry name" value="Glutamine synthetase/guanido kinase"/>
    <property type="match status" value="1"/>
</dbReference>
<dbReference type="InterPro" id="IPR050141">
    <property type="entry name" value="GCL_type2/YbdK_subfam"/>
</dbReference>
<dbReference type="PANTHER" id="PTHR36510">
    <property type="entry name" value="GLUTAMATE--CYSTEINE LIGASE 2-RELATED"/>
    <property type="match status" value="1"/>
</dbReference>
<dbReference type="SUPFAM" id="SSF54631">
    <property type="entry name" value="CBS-domain pair"/>
    <property type="match status" value="1"/>
</dbReference>
<sequence length="616" mass="70913">MGQLSVKQLETPKQKAQYTHYLIKDLEVLDLMLEKNLIEKQPIRIGAEQELCITTEDFFPNNNSIEMLETIDDSHFTTEIGKYNLEINSDPLELKNDCFSELHLQLKTLLQKAKTAGDQHKTKVLLTGILPTLRQKHISEKYMTPMPRYHVLNKSLIDSRSQHFNIHIKGADELSLYHNSVMLEACNTSFQTHLQINPDEFVEKYNWAQAISAPVLAVSANSPILFGRELWAETRIAVFTQSIDTRTNGMVFNEKQSRVSFGDQWETGKVTDIFRDHISRFRSLLALDSYEDSLEMLKNGEIPKLRALQLHNGTVYKWNRVCYGVGGGKPHLRIECRYIPSGPSLKDEIANMMFWVGLMQVQTDAYKDISKKMEFKAVKNNFFKAARYGMEVKFMWMGKLISALDLILEELLPMAKKGLEKANINSKDIDTYLGVIENRVKEKNGAQWMVKSFRNLQLTKSRFEARQALTAFMHENQLSGKSVSQWPILNDFELDTIKLKPIVKHRMQTKLFIVHESDSLELVTHIMKWKKIHHLPVVNKTKELTGLITWTDLIQLGNTDLKQTVKDVMKTELYTISQEKSLKKAKQIMSDAKINCLPVVHKKKLLGIITTNDLKS</sequence>
<evidence type="ECO:0000313" key="4">
    <source>
        <dbReference type="Proteomes" id="UP000184522"/>
    </source>
</evidence>
<proteinExistence type="predicted"/>
<keyword evidence="1" id="KW-0129">CBS domain</keyword>
<dbReference type="PROSITE" id="PS51371">
    <property type="entry name" value="CBS"/>
    <property type="match status" value="2"/>
</dbReference>
<evidence type="ECO:0000313" key="3">
    <source>
        <dbReference type="EMBL" id="SHG82628.1"/>
    </source>
</evidence>
<dbReference type="PANTHER" id="PTHR36510:SF3">
    <property type="entry name" value="CONSERVED PROTEIN"/>
    <property type="match status" value="1"/>
</dbReference>
<dbReference type="GO" id="GO:0004357">
    <property type="term" value="F:glutamate-cysteine ligase activity"/>
    <property type="evidence" value="ECO:0007669"/>
    <property type="project" value="InterPro"/>
</dbReference>
<protein>
    <submittedName>
        <fullName evidence="3">CBS domain-containing protein</fullName>
    </submittedName>
</protein>
<dbReference type="OrthoDB" id="240589at2"/>
<dbReference type="GO" id="GO:0042398">
    <property type="term" value="P:modified amino acid biosynthetic process"/>
    <property type="evidence" value="ECO:0007669"/>
    <property type="project" value="InterPro"/>
</dbReference>
<dbReference type="InterPro" id="IPR000644">
    <property type="entry name" value="CBS_dom"/>
</dbReference>
<dbReference type="EMBL" id="FQWS01000001">
    <property type="protein sequence ID" value="SHG82628.1"/>
    <property type="molecule type" value="Genomic_DNA"/>
</dbReference>
<name>A0A1M5MZC1_9FLAO</name>
<evidence type="ECO:0000256" key="1">
    <source>
        <dbReference type="PROSITE-ProRule" id="PRU00703"/>
    </source>
</evidence>
<feature type="domain" description="CBS" evidence="2">
    <location>
        <begin position="569"/>
        <end position="616"/>
    </location>
</feature>